<name>A0A640UZU6_9ACTN</name>
<accession>A0A640UZU6</accession>
<evidence type="ECO:0000313" key="2">
    <source>
        <dbReference type="Proteomes" id="UP000431826"/>
    </source>
</evidence>
<evidence type="ECO:0000313" key="1">
    <source>
        <dbReference type="EMBL" id="GFE40822.1"/>
    </source>
</evidence>
<organism evidence="1 2">
    <name type="scientific">Streptomyces tubercidicus</name>
    <dbReference type="NCBI Taxonomy" id="47759"/>
    <lineage>
        <taxon>Bacteria</taxon>
        <taxon>Bacillati</taxon>
        <taxon>Actinomycetota</taxon>
        <taxon>Actinomycetes</taxon>
        <taxon>Kitasatosporales</taxon>
        <taxon>Streptomycetaceae</taxon>
        <taxon>Streptomyces</taxon>
    </lineage>
</organism>
<dbReference type="EMBL" id="BLIR01000003">
    <property type="protein sequence ID" value="GFE40822.1"/>
    <property type="molecule type" value="Genomic_DNA"/>
</dbReference>
<sequence>MGHRRLGGECADHDASGILTGLHLGDMAQVGHGFRDGTSLWQQGLPGRGEFYGTTGAFDQSDTQPPLQNADLLAECRLRHEEPGGGPAEM</sequence>
<gene>
    <name evidence="1" type="ORF">Stube_54950</name>
</gene>
<comment type="caution">
    <text evidence="1">The sequence shown here is derived from an EMBL/GenBank/DDBJ whole genome shotgun (WGS) entry which is preliminary data.</text>
</comment>
<keyword evidence="2" id="KW-1185">Reference proteome</keyword>
<reference evidence="1 2" key="1">
    <citation type="submission" date="2019-12" db="EMBL/GenBank/DDBJ databases">
        <title>Whole genome shotgun sequence of Streptomyces tubercidicus NBRC 13090.</title>
        <authorList>
            <person name="Ichikawa N."/>
            <person name="Kimura A."/>
            <person name="Kitahashi Y."/>
            <person name="Komaki H."/>
            <person name="Tamura T."/>
        </authorList>
    </citation>
    <scope>NUCLEOTIDE SEQUENCE [LARGE SCALE GENOMIC DNA]</scope>
    <source>
        <strain evidence="1 2">NBRC 13090</strain>
    </source>
</reference>
<proteinExistence type="predicted"/>
<dbReference type="AlphaFoldDB" id="A0A640UZU6"/>
<dbReference type="Proteomes" id="UP000431826">
    <property type="component" value="Unassembled WGS sequence"/>
</dbReference>
<protein>
    <submittedName>
        <fullName evidence="1">Uncharacterized protein</fullName>
    </submittedName>
</protein>